<dbReference type="Pfam" id="PF02631">
    <property type="entry name" value="RecX_HTH2"/>
    <property type="match status" value="1"/>
</dbReference>
<dbReference type="PANTHER" id="PTHR33602">
    <property type="entry name" value="REGULATORY PROTEIN RECX FAMILY PROTEIN"/>
    <property type="match status" value="1"/>
</dbReference>
<comment type="function">
    <text evidence="5">Modulates RecA activity.</text>
</comment>
<evidence type="ECO:0000256" key="1">
    <source>
        <dbReference type="ARBA" id="ARBA00004496"/>
    </source>
</evidence>
<protein>
    <recommendedName>
        <fullName evidence="3 5">Regulatory protein RecX</fullName>
    </recommendedName>
</protein>
<evidence type="ECO:0000256" key="2">
    <source>
        <dbReference type="ARBA" id="ARBA00009695"/>
    </source>
</evidence>
<evidence type="ECO:0000256" key="6">
    <source>
        <dbReference type="SAM" id="MobiDB-lite"/>
    </source>
</evidence>
<dbReference type="Pfam" id="PF21982">
    <property type="entry name" value="RecX_HTH1"/>
    <property type="match status" value="1"/>
</dbReference>
<keyword evidence="11" id="KW-1185">Reference proteome</keyword>
<name>A0ABU8RJF7_9ACTN</name>
<dbReference type="Gene3D" id="1.10.10.10">
    <property type="entry name" value="Winged helix-like DNA-binding domain superfamily/Winged helix DNA-binding domain"/>
    <property type="match status" value="2"/>
</dbReference>
<feature type="region of interest" description="Disordered" evidence="6">
    <location>
        <begin position="1"/>
        <end position="52"/>
    </location>
</feature>
<comment type="similarity">
    <text evidence="2 5">Belongs to the RecX family.</text>
</comment>
<comment type="subcellular location">
    <subcellularLocation>
        <location evidence="1 5">Cytoplasm</location>
    </subcellularLocation>
</comment>
<feature type="compositionally biased region" description="Low complexity" evidence="6">
    <location>
        <begin position="1"/>
        <end position="10"/>
    </location>
</feature>
<evidence type="ECO:0000259" key="7">
    <source>
        <dbReference type="Pfam" id="PF02631"/>
    </source>
</evidence>
<sequence>MASPGATGRRTSGRRGHGRGTSSAGRPAAEEGTAPAGSSVQQREDPDADPVAVARAIALRQLTMAPRSRAELAQKMASRGVAPDVAEQVLDRLAEVGLVDDEAYAGMLVRSRQETRGLARRALQHELRRKGVDDDVARGALADVTDEDERAAAEDLVARRLRATRGLDRQVRERRLAGVLARKGYPAGVAYAVVRAALEDETGAP</sequence>
<dbReference type="InterPro" id="IPR036388">
    <property type="entry name" value="WH-like_DNA-bd_sf"/>
</dbReference>
<dbReference type="InterPro" id="IPR053924">
    <property type="entry name" value="RecX_HTH_2nd"/>
</dbReference>
<dbReference type="EMBL" id="JBBIAA010000005">
    <property type="protein sequence ID" value="MEJ5945109.1"/>
    <property type="molecule type" value="Genomic_DNA"/>
</dbReference>
<dbReference type="RefSeq" id="WP_339574491.1">
    <property type="nucleotide sequence ID" value="NZ_JBBIAA010000005.1"/>
</dbReference>
<proteinExistence type="inferred from homology"/>
<feature type="domain" description="RecX second three-helical" evidence="7">
    <location>
        <begin position="100"/>
        <end position="141"/>
    </location>
</feature>
<gene>
    <name evidence="5" type="primary">recX</name>
    <name evidence="10" type="ORF">WDZ17_07335</name>
</gene>
<comment type="caution">
    <text evidence="10">The sequence shown here is derived from an EMBL/GenBank/DDBJ whole genome shotgun (WGS) entry which is preliminary data.</text>
</comment>
<evidence type="ECO:0000259" key="9">
    <source>
        <dbReference type="Pfam" id="PF21982"/>
    </source>
</evidence>
<evidence type="ECO:0000256" key="5">
    <source>
        <dbReference type="HAMAP-Rule" id="MF_01114"/>
    </source>
</evidence>
<evidence type="ECO:0000313" key="11">
    <source>
        <dbReference type="Proteomes" id="UP001387100"/>
    </source>
</evidence>
<feature type="domain" description="RecX first three-helical" evidence="9">
    <location>
        <begin position="54"/>
        <end position="93"/>
    </location>
</feature>
<organism evidence="10 11">
    <name type="scientific">Pseudokineococcus basanitobsidens</name>
    <dbReference type="NCBI Taxonomy" id="1926649"/>
    <lineage>
        <taxon>Bacteria</taxon>
        <taxon>Bacillati</taxon>
        <taxon>Actinomycetota</taxon>
        <taxon>Actinomycetes</taxon>
        <taxon>Kineosporiales</taxon>
        <taxon>Kineosporiaceae</taxon>
        <taxon>Pseudokineococcus</taxon>
    </lineage>
</organism>
<accession>A0ABU8RJF7</accession>
<evidence type="ECO:0000313" key="10">
    <source>
        <dbReference type="EMBL" id="MEJ5945109.1"/>
    </source>
</evidence>
<dbReference type="InterPro" id="IPR053926">
    <property type="entry name" value="RecX_HTH_1st"/>
</dbReference>
<evidence type="ECO:0000259" key="8">
    <source>
        <dbReference type="Pfam" id="PF21981"/>
    </source>
</evidence>
<dbReference type="InterPro" id="IPR003783">
    <property type="entry name" value="Regulatory_RecX"/>
</dbReference>
<feature type="domain" description="RecX third three-helical" evidence="8">
    <location>
        <begin position="148"/>
        <end position="194"/>
    </location>
</feature>
<dbReference type="PANTHER" id="PTHR33602:SF1">
    <property type="entry name" value="REGULATORY PROTEIN RECX FAMILY PROTEIN"/>
    <property type="match status" value="1"/>
</dbReference>
<dbReference type="InterPro" id="IPR053925">
    <property type="entry name" value="RecX_HTH_3rd"/>
</dbReference>
<dbReference type="Proteomes" id="UP001387100">
    <property type="component" value="Unassembled WGS sequence"/>
</dbReference>
<dbReference type="Pfam" id="PF21981">
    <property type="entry name" value="RecX_HTH3"/>
    <property type="match status" value="1"/>
</dbReference>
<dbReference type="HAMAP" id="MF_01114">
    <property type="entry name" value="RecX"/>
    <property type="match status" value="1"/>
</dbReference>
<keyword evidence="4 5" id="KW-0963">Cytoplasm</keyword>
<evidence type="ECO:0000256" key="4">
    <source>
        <dbReference type="ARBA" id="ARBA00022490"/>
    </source>
</evidence>
<reference evidence="10 11" key="1">
    <citation type="journal article" date="2017" name="Int. J. Syst. Evol. Microbiol.">
        <title>Pseudokineococcus basanitobsidens sp. nov., isolated from volcanic rock.</title>
        <authorList>
            <person name="Lee D.W."/>
            <person name="Park M.Y."/>
            <person name="Kim J.J."/>
            <person name="Kim B.S."/>
        </authorList>
    </citation>
    <scope>NUCLEOTIDE SEQUENCE [LARGE SCALE GENOMIC DNA]</scope>
    <source>
        <strain evidence="10 11">DSM 103726</strain>
    </source>
</reference>
<evidence type="ECO:0000256" key="3">
    <source>
        <dbReference type="ARBA" id="ARBA00018111"/>
    </source>
</evidence>